<reference evidence="8" key="1">
    <citation type="submission" date="2015-10" db="EMBL/GenBank/DDBJ databases">
        <authorList>
            <person name="Regsiter A."/>
            <person name="william w."/>
        </authorList>
    </citation>
    <scope>NUCLEOTIDE SEQUENCE [LARGE SCALE GENOMIC DNA]</scope>
</reference>
<keyword evidence="2" id="KW-0472">Membrane</keyword>
<organism evidence="7 8">
    <name type="scientific">Planktothrix tepida PCC 9214</name>
    <dbReference type="NCBI Taxonomy" id="671072"/>
    <lineage>
        <taxon>Bacteria</taxon>
        <taxon>Bacillati</taxon>
        <taxon>Cyanobacteriota</taxon>
        <taxon>Cyanophyceae</taxon>
        <taxon>Oscillatoriophycideae</taxon>
        <taxon>Oscillatoriales</taxon>
        <taxon>Microcoleaceae</taxon>
        <taxon>Planktothrix</taxon>
    </lineage>
</organism>
<keyword evidence="1 5" id="KW-0732">Signal</keyword>
<dbReference type="Proteomes" id="UP000184315">
    <property type="component" value="Unassembled WGS sequence"/>
</dbReference>
<dbReference type="Gene3D" id="2.40.128.200">
    <property type="match status" value="1"/>
</dbReference>
<protein>
    <recommendedName>
        <fullName evidence="6">C-type lysozyme inhibitor domain-containing protein</fullName>
    </recommendedName>
</protein>
<dbReference type="RefSeq" id="WP_083579888.1">
    <property type="nucleotide sequence ID" value="NZ_LN889782.1"/>
</dbReference>
<accession>A0A1J1LGT3</accession>
<dbReference type="InterPro" id="IPR018660">
    <property type="entry name" value="MliC"/>
</dbReference>
<evidence type="ECO:0000313" key="8">
    <source>
        <dbReference type="Proteomes" id="UP000184315"/>
    </source>
</evidence>
<dbReference type="AlphaFoldDB" id="A0A1J1LGT3"/>
<evidence type="ECO:0000256" key="5">
    <source>
        <dbReference type="SAM" id="SignalP"/>
    </source>
</evidence>
<sequence length="111" mass="12368">MKKISLSLIMGVGLVAIASFSAQAEQRITYECTQNKTFEAQFSPNTAQVQLSSDETLTLTQVPTASGVRYSDGKITLYTKGKEAFIEKNDHKLYEQCLAQETTKPMIRGLW</sequence>
<keyword evidence="4" id="KW-0449">Lipoprotein</keyword>
<proteinExistence type="predicted"/>
<feature type="domain" description="C-type lysozyme inhibitor" evidence="6">
    <location>
        <begin position="30"/>
        <end position="91"/>
    </location>
</feature>
<feature type="chain" id="PRO_5011978015" description="C-type lysozyme inhibitor domain-containing protein" evidence="5">
    <location>
        <begin position="25"/>
        <end position="111"/>
    </location>
</feature>
<dbReference type="InterPro" id="IPR036328">
    <property type="entry name" value="MliC_sf"/>
</dbReference>
<dbReference type="EMBL" id="CZDF01000132">
    <property type="protein sequence ID" value="CUR30793.1"/>
    <property type="molecule type" value="Genomic_DNA"/>
</dbReference>
<evidence type="ECO:0000259" key="6">
    <source>
        <dbReference type="Pfam" id="PF09864"/>
    </source>
</evidence>
<evidence type="ECO:0000313" key="7">
    <source>
        <dbReference type="EMBL" id="CUR30793.1"/>
    </source>
</evidence>
<keyword evidence="3" id="KW-0564">Palmitate</keyword>
<dbReference type="SUPFAM" id="SSF141488">
    <property type="entry name" value="YdhA-like"/>
    <property type="match status" value="1"/>
</dbReference>
<keyword evidence="8" id="KW-1185">Reference proteome</keyword>
<evidence type="ECO:0000256" key="4">
    <source>
        <dbReference type="ARBA" id="ARBA00023288"/>
    </source>
</evidence>
<evidence type="ECO:0000256" key="1">
    <source>
        <dbReference type="ARBA" id="ARBA00022729"/>
    </source>
</evidence>
<dbReference type="Pfam" id="PF09864">
    <property type="entry name" value="MliC"/>
    <property type="match status" value="1"/>
</dbReference>
<feature type="signal peptide" evidence="5">
    <location>
        <begin position="1"/>
        <end position="24"/>
    </location>
</feature>
<name>A0A1J1LGT3_9CYAN</name>
<evidence type="ECO:0000256" key="2">
    <source>
        <dbReference type="ARBA" id="ARBA00023136"/>
    </source>
</evidence>
<gene>
    <name evidence="7" type="ORF">PL9214290384</name>
</gene>
<evidence type="ECO:0000256" key="3">
    <source>
        <dbReference type="ARBA" id="ARBA00023139"/>
    </source>
</evidence>
<dbReference type="OrthoDB" id="583772at2"/>